<feature type="region of interest" description="Disordered" evidence="1">
    <location>
        <begin position="170"/>
        <end position="189"/>
    </location>
</feature>
<gene>
    <name evidence="3" type="ORF">ElyMa_006612700</name>
</gene>
<evidence type="ECO:0000313" key="3">
    <source>
        <dbReference type="EMBL" id="GFS09116.1"/>
    </source>
</evidence>
<accession>A0AAV4IJY0</accession>
<name>A0AAV4IJY0_9GAST</name>
<dbReference type="AlphaFoldDB" id="A0AAV4IJY0"/>
<evidence type="ECO:0000256" key="1">
    <source>
        <dbReference type="SAM" id="MobiDB-lite"/>
    </source>
</evidence>
<dbReference type="InterPro" id="IPR043502">
    <property type="entry name" value="DNA/RNA_pol_sf"/>
</dbReference>
<dbReference type="Gene3D" id="3.10.10.10">
    <property type="entry name" value="HIV Type 1 Reverse Transcriptase, subunit A, domain 1"/>
    <property type="match status" value="1"/>
</dbReference>
<dbReference type="EMBL" id="BMAT01013280">
    <property type="protein sequence ID" value="GFS09116.1"/>
    <property type="molecule type" value="Genomic_DNA"/>
</dbReference>
<protein>
    <recommendedName>
        <fullName evidence="2">Reverse transcriptase domain-containing protein</fullName>
    </recommendedName>
</protein>
<organism evidence="3 4">
    <name type="scientific">Elysia marginata</name>
    <dbReference type="NCBI Taxonomy" id="1093978"/>
    <lineage>
        <taxon>Eukaryota</taxon>
        <taxon>Metazoa</taxon>
        <taxon>Spiralia</taxon>
        <taxon>Lophotrochozoa</taxon>
        <taxon>Mollusca</taxon>
        <taxon>Gastropoda</taxon>
        <taxon>Heterobranchia</taxon>
        <taxon>Euthyneura</taxon>
        <taxon>Panpulmonata</taxon>
        <taxon>Sacoglossa</taxon>
        <taxon>Placobranchoidea</taxon>
        <taxon>Plakobranchidae</taxon>
        <taxon>Elysia</taxon>
    </lineage>
</organism>
<dbReference type="InterPro" id="IPR043128">
    <property type="entry name" value="Rev_trsase/Diguanyl_cyclase"/>
</dbReference>
<comment type="caution">
    <text evidence="3">The sequence shown here is derived from an EMBL/GenBank/DDBJ whole genome shotgun (WGS) entry which is preliminary data.</text>
</comment>
<dbReference type="InterPro" id="IPR050951">
    <property type="entry name" value="Retrovirus_Pol_polyprotein"/>
</dbReference>
<dbReference type="Gene3D" id="3.30.70.270">
    <property type="match status" value="1"/>
</dbReference>
<keyword evidence="4" id="KW-1185">Reference proteome</keyword>
<dbReference type="Pfam" id="PF00078">
    <property type="entry name" value="RVT_1"/>
    <property type="match status" value="1"/>
</dbReference>
<evidence type="ECO:0000313" key="4">
    <source>
        <dbReference type="Proteomes" id="UP000762676"/>
    </source>
</evidence>
<feature type="non-terminal residue" evidence="3">
    <location>
        <position position="261"/>
    </location>
</feature>
<proteinExistence type="predicted"/>
<evidence type="ECO:0000259" key="2">
    <source>
        <dbReference type="Pfam" id="PF00078"/>
    </source>
</evidence>
<dbReference type="PANTHER" id="PTHR37984:SF5">
    <property type="entry name" value="PROTEIN NYNRIN-LIKE"/>
    <property type="match status" value="1"/>
</dbReference>
<sequence length="261" mass="29734">MEACRALGIIPPTFPSVGSTVTDSWGLEDENNADKCNCPIREKPPPLPTSLPLLPTEENRDKLEKWLLDYYRSSTFNVCTHQPLPSMTGPPMSLMIEDAKPVSHHTPIPVPIHWQEQVKEDLDRDVQLGVIEPVLVGTPVTWCHRMVVCPKKSGKPRRTVDFQALNRHATRETHHTQSPFHQARTVPPNTRKTTFDAWNGYHSIALDPKDRHLTTFITPWGRYRYCVCPQGYLASGDAYTRRFDEIVSDFPQKTKVIDDTI</sequence>
<dbReference type="PANTHER" id="PTHR37984">
    <property type="entry name" value="PROTEIN CBG26694"/>
    <property type="match status" value="1"/>
</dbReference>
<reference evidence="3 4" key="1">
    <citation type="journal article" date="2021" name="Elife">
        <title>Chloroplast acquisition without the gene transfer in kleptoplastic sea slugs, Plakobranchus ocellatus.</title>
        <authorList>
            <person name="Maeda T."/>
            <person name="Takahashi S."/>
            <person name="Yoshida T."/>
            <person name="Shimamura S."/>
            <person name="Takaki Y."/>
            <person name="Nagai Y."/>
            <person name="Toyoda A."/>
            <person name="Suzuki Y."/>
            <person name="Arimoto A."/>
            <person name="Ishii H."/>
            <person name="Satoh N."/>
            <person name="Nishiyama T."/>
            <person name="Hasebe M."/>
            <person name="Maruyama T."/>
            <person name="Minagawa J."/>
            <person name="Obokata J."/>
            <person name="Shigenobu S."/>
        </authorList>
    </citation>
    <scope>NUCLEOTIDE SEQUENCE [LARGE SCALE GENOMIC DNA]</scope>
</reference>
<dbReference type="Proteomes" id="UP000762676">
    <property type="component" value="Unassembled WGS sequence"/>
</dbReference>
<dbReference type="InterPro" id="IPR000477">
    <property type="entry name" value="RT_dom"/>
</dbReference>
<feature type="domain" description="Reverse transcriptase" evidence="2">
    <location>
        <begin position="150"/>
        <end position="254"/>
    </location>
</feature>
<dbReference type="SUPFAM" id="SSF56672">
    <property type="entry name" value="DNA/RNA polymerases"/>
    <property type="match status" value="1"/>
</dbReference>